<feature type="region of interest" description="Disordered" evidence="1">
    <location>
        <begin position="579"/>
        <end position="611"/>
    </location>
</feature>
<feature type="compositionally biased region" description="Basic and acidic residues" evidence="1">
    <location>
        <begin position="320"/>
        <end position="334"/>
    </location>
</feature>
<organism evidence="2 3">
    <name type="scientific">Arabidopsis arenosa</name>
    <name type="common">Sand rock-cress</name>
    <name type="synonym">Cardaminopsis arenosa</name>
    <dbReference type="NCBI Taxonomy" id="38785"/>
    <lineage>
        <taxon>Eukaryota</taxon>
        <taxon>Viridiplantae</taxon>
        <taxon>Streptophyta</taxon>
        <taxon>Embryophyta</taxon>
        <taxon>Tracheophyta</taxon>
        <taxon>Spermatophyta</taxon>
        <taxon>Magnoliopsida</taxon>
        <taxon>eudicotyledons</taxon>
        <taxon>Gunneridae</taxon>
        <taxon>Pentapetalae</taxon>
        <taxon>rosids</taxon>
        <taxon>malvids</taxon>
        <taxon>Brassicales</taxon>
        <taxon>Brassicaceae</taxon>
        <taxon>Camelineae</taxon>
        <taxon>Arabidopsis</taxon>
    </lineage>
</organism>
<feature type="region of interest" description="Disordered" evidence="1">
    <location>
        <begin position="414"/>
        <end position="452"/>
    </location>
</feature>
<proteinExistence type="predicted"/>
<name>A0A8S2A4P2_ARAAE</name>
<feature type="region of interest" description="Disordered" evidence="1">
    <location>
        <begin position="825"/>
        <end position="881"/>
    </location>
</feature>
<feature type="region of interest" description="Disordered" evidence="1">
    <location>
        <begin position="1"/>
        <end position="62"/>
    </location>
</feature>
<keyword evidence="3" id="KW-1185">Reference proteome</keyword>
<feature type="compositionally biased region" description="Low complexity" evidence="1">
    <location>
        <begin position="1"/>
        <end position="16"/>
    </location>
</feature>
<accession>A0A8S2A4P2</accession>
<feature type="compositionally biased region" description="Polar residues" evidence="1">
    <location>
        <begin position="38"/>
        <end position="48"/>
    </location>
</feature>
<feature type="region of interest" description="Disordered" evidence="1">
    <location>
        <begin position="197"/>
        <end position="228"/>
    </location>
</feature>
<feature type="region of interest" description="Disordered" evidence="1">
    <location>
        <begin position="791"/>
        <end position="812"/>
    </location>
</feature>
<feature type="compositionally biased region" description="Basic and acidic residues" evidence="1">
    <location>
        <begin position="833"/>
        <end position="848"/>
    </location>
</feature>
<feature type="compositionally biased region" description="Basic and acidic residues" evidence="1">
    <location>
        <begin position="371"/>
        <end position="381"/>
    </location>
</feature>
<dbReference type="AlphaFoldDB" id="A0A8S2A4P2"/>
<feature type="region of interest" description="Disordered" evidence="1">
    <location>
        <begin position="92"/>
        <end position="114"/>
    </location>
</feature>
<sequence length="881" mass="94277">MLLCHSRSQCSFSSYSRAEEKTSRRQGKRRGQALPATDASSARSTGLTPQIEVKAGNSSGTKTMSVGNKYDAVAKEQPHFNQLVALDIHSSGSLSQECRRDTSGTGGSARKQTADVTDVARVMKEIFSETSLLKHKVGEPSATTRTNVPDAQSSAEMNLQTVETHKVENEIQSAKRMVEDSSSLKNQEAPYNLNKAEKPVSDVPHPVPGDLKTSKSVANKDGDIGSSKVAAENDHVKIPGVEVDSSVIQLSLGNAFAAKSPLEKCTADQLVEEKLLQEGETTNNRRGETCDVGVYLAEEKASSLSSEPIASASTTAEPLPTDKLERNMSFKVKEQTNANSEIETNSEVLQTSRNDEVPHVDGESFDIANQKAKEDEAKSSVEIKPSMLETDDLPNVGQKGHSSIDMQALVLVTSNENSKSADTEQDPEESVPVQGVDMPKVGTADTQMEDTDDGALLVGCSVASEEKEKTLQPNMPNDDSISHNPFEKIKDSEENGLYDGQDPSSSPTVAEKNIEGQDQDQDQVKTAGFAEKNIEGQDQDQVKTAGCELVDISTGCSSEPQVQLLPSAESEGDMHVHLEETKKSETMVAEGTELPSSLPMTEEENADIEPSSTLTAVHKNTEDQDQAETAGCELVDNSTACSSQPQVQLPPSVEPVEAMHIHLEATKKSETVFAESQLGDIEPSSSLTAVHKNIEDQDQAETAGCELVDVSTACSSEPQVQLPSSAEPEEGMHVHLEAAKKSETMVAEGSEFASSLPMTKEENAESMLADVQTNIEDQDQVETAECESVDVSTGCSSQPQVQLPPSPDAVGDMHVHSETVVGEGTKCLSSIPKTDKENAENPPDKLDGESDVAVVEGSCVESNSLVAEESKAEETKGNEDV</sequence>
<evidence type="ECO:0000313" key="2">
    <source>
        <dbReference type="EMBL" id="CAE6009481.1"/>
    </source>
</evidence>
<reference evidence="2" key="1">
    <citation type="submission" date="2021-01" db="EMBL/GenBank/DDBJ databases">
        <authorList>
            <person name="Bezrukov I."/>
        </authorList>
    </citation>
    <scope>NUCLEOTIDE SEQUENCE</scope>
</reference>
<dbReference type="Proteomes" id="UP000682877">
    <property type="component" value="Chromosome 4"/>
</dbReference>
<feature type="compositionally biased region" description="Basic and acidic residues" evidence="1">
    <location>
        <begin position="353"/>
        <end position="362"/>
    </location>
</feature>
<feature type="region of interest" description="Disordered" evidence="1">
    <location>
        <begin position="301"/>
        <end position="402"/>
    </location>
</feature>
<gene>
    <name evidence="2" type="ORF">AARE701A_LOCUS9605</name>
</gene>
<evidence type="ECO:0000313" key="3">
    <source>
        <dbReference type="Proteomes" id="UP000682877"/>
    </source>
</evidence>
<feature type="compositionally biased region" description="Basic and acidic residues" evidence="1">
    <location>
        <begin position="868"/>
        <end position="881"/>
    </location>
</feature>
<protein>
    <submittedName>
        <fullName evidence="2">Uncharacterized protein</fullName>
    </submittedName>
</protein>
<feature type="compositionally biased region" description="Low complexity" evidence="1">
    <location>
        <begin position="302"/>
        <end position="313"/>
    </location>
</feature>
<evidence type="ECO:0000256" key="1">
    <source>
        <dbReference type="SAM" id="MobiDB-lite"/>
    </source>
</evidence>
<feature type="compositionally biased region" description="Polar residues" evidence="1">
    <location>
        <begin position="471"/>
        <end position="483"/>
    </location>
</feature>
<dbReference type="EMBL" id="LR999454">
    <property type="protein sequence ID" value="CAE6009481.1"/>
    <property type="molecule type" value="Genomic_DNA"/>
</dbReference>
<feature type="compositionally biased region" description="Polar residues" evidence="1">
    <location>
        <begin position="335"/>
        <end position="352"/>
    </location>
</feature>
<feature type="region of interest" description="Disordered" evidence="1">
    <location>
        <begin position="464"/>
        <end position="522"/>
    </location>
</feature>